<dbReference type="EMBL" id="CAJIMS010000001">
    <property type="protein sequence ID" value="CAD7809338.1"/>
    <property type="molecule type" value="Genomic_DNA"/>
</dbReference>
<proteinExistence type="predicted"/>
<dbReference type="Proteomes" id="UP000662618">
    <property type="component" value="Unassembled WGS sequence"/>
</dbReference>
<keyword evidence="2" id="KW-1185">Reference proteome</keyword>
<dbReference type="AlphaFoldDB" id="A0A9N8MHH5"/>
<comment type="caution">
    <text evidence="1">The sequence shown here is derived from an EMBL/GenBank/DDBJ whole genome shotgun (WGS) entry which is preliminary data.</text>
</comment>
<accession>A0A9N8MHH5</accession>
<evidence type="ECO:0000313" key="2">
    <source>
        <dbReference type="Proteomes" id="UP000662618"/>
    </source>
</evidence>
<protein>
    <submittedName>
        <fullName evidence="1">Uncharacterized protein</fullName>
    </submittedName>
</protein>
<organism evidence="1 2">
    <name type="scientific">Chryseobacterium aquaeductus</name>
    <dbReference type="NCBI Taxonomy" id="2675056"/>
    <lineage>
        <taxon>Bacteria</taxon>
        <taxon>Pseudomonadati</taxon>
        <taxon>Bacteroidota</taxon>
        <taxon>Flavobacteriia</taxon>
        <taxon>Flavobacteriales</taxon>
        <taxon>Weeksellaceae</taxon>
        <taxon>Chryseobacterium group</taxon>
        <taxon>Chryseobacterium</taxon>
    </lineage>
</organism>
<gene>
    <name evidence="1" type="ORF">CHRY9390_01981</name>
</gene>
<sequence>MRAYFFAIMWSKKMMILAIEKPLTIPAVSVFIYRDLFNFKYDFFSLFF</sequence>
<name>A0A9N8MHH5_9FLAO</name>
<reference evidence="1" key="1">
    <citation type="submission" date="2020-12" db="EMBL/GenBank/DDBJ databases">
        <authorList>
            <person name="Rodrigo-Torres L."/>
            <person name="Arahal R. D."/>
            <person name="Lucena T."/>
        </authorList>
    </citation>
    <scope>NUCLEOTIDE SEQUENCE</scope>
    <source>
        <strain evidence="1">CECT 9390</strain>
    </source>
</reference>
<evidence type="ECO:0000313" key="1">
    <source>
        <dbReference type="EMBL" id="CAD7809338.1"/>
    </source>
</evidence>